<organism evidence="2 3">
    <name type="scientific">Mycobacterium simulans</name>
    <dbReference type="NCBI Taxonomy" id="627089"/>
    <lineage>
        <taxon>Bacteria</taxon>
        <taxon>Bacillati</taxon>
        <taxon>Actinomycetota</taxon>
        <taxon>Actinomycetes</taxon>
        <taxon>Mycobacteriales</taxon>
        <taxon>Mycobacteriaceae</taxon>
        <taxon>Mycobacterium</taxon>
    </lineage>
</organism>
<evidence type="ECO:0000313" key="3">
    <source>
        <dbReference type="Proteomes" id="UP000554965"/>
    </source>
</evidence>
<dbReference type="Proteomes" id="UP000554965">
    <property type="component" value="Unassembled WGS sequence"/>
</dbReference>
<feature type="compositionally biased region" description="Low complexity" evidence="1">
    <location>
        <begin position="331"/>
        <end position="403"/>
    </location>
</feature>
<dbReference type="EMBL" id="OCTY01000002">
    <property type="protein sequence ID" value="SOJ56775.1"/>
    <property type="molecule type" value="Genomic_DNA"/>
</dbReference>
<evidence type="ECO:0000256" key="1">
    <source>
        <dbReference type="SAM" id="MobiDB-lite"/>
    </source>
</evidence>
<dbReference type="RefSeq" id="WP_186244335.1">
    <property type="nucleotide sequence ID" value="NZ_OCTY01000002.1"/>
</dbReference>
<feature type="compositionally biased region" description="Low complexity" evidence="1">
    <location>
        <begin position="214"/>
        <end position="233"/>
    </location>
</feature>
<evidence type="ECO:0000313" key="2">
    <source>
        <dbReference type="EMBL" id="SOJ56775.1"/>
    </source>
</evidence>
<comment type="caution">
    <text evidence="2">The sequence shown here is derived from an EMBL/GenBank/DDBJ whole genome shotgun (WGS) entry which is preliminary data.</text>
</comment>
<reference evidence="2 3" key="1">
    <citation type="submission" date="2017-10" db="EMBL/GenBank/DDBJ databases">
        <authorList>
            <consortium name="Urmite Genomes"/>
        </authorList>
    </citation>
    <scope>NUCLEOTIDE SEQUENCE [LARGE SCALE GENOMIC DNA]</scope>
    <source>
        <strain evidence="2 3">FB-527</strain>
    </source>
</reference>
<dbReference type="AlphaFoldDB" id="A0A7Z7IQP2"/>
<feature type="compositionally biased region" description="Basic and acidic residues" evidence="1">
    <location>
        <begin position="407"/>
        <end position="420"/>
    </location>
</feature>
<feature type="compositionally biased region" description="Pro residues" evidence="1">
    <location>
        <begin position="194"/>
        <end position="213"/>
    </location>
</feature>
<keyword evidence="3" id="KW-1185">Reference proteome</keyword>
<feature type="compositionally biased region" description="Pro residues" evidence="1">
    <location>
        <begin position="246"/>
        <end position="280"/>
    </location>
</feature>
<name>A0A7Z7IQP2_9MYCO</name>
<accession>A0A7Z7IQP2</accession>
<protein>
    <submittedName>
        <fullName evidence="2">ESX-1 secretion-associated protein EspK</fullName>
    </submittedName>
</protein>
<gene>
    <name evidence="2" type="primary">espK_1</name>
    <name evidence="2" type="ORF">MSIMFB_04250</name>
</gene>
<feature type="region of interest" description="Disordered" evidence="1">
    <location>
        <begin position="187"/>
        <end position="433"/>
    </location>
</feature>
<sequence>MRIPRPMGNYARQMIQPGGWPEADEDTFYDRAQEYHRVLRDVTDVMDAGRRQQVEVFDGGIWSGGAANAANGALDANLSQLSTLQDYLATVITWHRHIAGLIVRAKSEIGDNVDGAQREISILANDPNLDADERAVAIDSLVRATHAANTSLVADTAEEVLASENWKPPHNALAGLLRQVIPPTPDIPSLVVPTPGPPSPAIPNPDVPNPNPGGAPIDRGPVTPVVPTTGTPVVPTPGGPVGPGMPVVPTPGSPATPPSVTPTPAPSPQPGPVPPSPDRPLMPVDPGTPRTPGTPADESAVRVRPAALTDASPAPSHQGTPVSGPAHTDDASASTAPAAANGAPAAARGASAGSGAADASAGTDSAPSGAGSRTASGRAPLGPAGRAPAAPATQTASARTAPPGRARIPERDKRDKDIKKSPGTVTPSPMVPVSAARAARDAIAARTAGTDGGNDPLRLARRIAAALNAPDMGSEGDYGFFWITAVTTDGEIVVANSYGLAYIPDEVQLPNPVHMASADNVIPADEKARFATYPILAVQGWAGYHDLNLRAVIGTAEQLANSDPGAAKIVLEPDDIPHSGNMTGRSRLEVVNPAAAARLAATDDLRLTDLLPPAPVEETPPDDERHKLWFDVMKPMTSTAAGREVAHLRAFQAFAAHCRQLAWHKAYRAADPESRRAAVADWLYWHSVVGLLGSALSAAP</sequence>
<proteinExistence type="predicted"/>